<sequence>MEVVIVGAPNVGKSLFVINFTQYLGSREIQMEESSGASGLPRDRRLSFEKARRDLVSLYSPKTTQIQTMTAHVLINRQPQRLYLLDTPGINDGIAPDAAARWQIARTLERALTATTILHMIDASLVATRRRESLGAFDMAMLGWGRQLDCYGVIAHKMDRPGSHEGLRILRTQFPDVPIIPVSSITRRGYRELKLFLVRALT</sequence>
<reference evidence="2 3" key="1">
    <citation type="journal article" date="2014" name="BMC Genomics">
        <title>Comparison of environmental and isolate Sulfobacillus genomes reveals diverse carbon, sulfur, nitrogen, and hydrogen metabolisms.</title>
        <authorList>
            <person name="Justice N.B."/>
            <person name="Norman A."/>
            <person name="Brown C.T."/>
            <person name="Singh A."/>
            <person name="Thomas B.C."/>
            <person name="Banfield J.F."/>
        </authorList>
    </citation>
    <scope>NUCLEOTIDE SEQUENCE [LARGE SCALE GENOMIC DNA]</scope>
    <source>
        <strain evidence="2">AMDSBA3</strain>
    </source>
</reference>
<dbReference type="Proteomes" id="UP000241848">
    <property type="component" value="Unassembled WGS sequence"/>
</dbReference>
<evidence type="ECO:0000259" key="1">
    <source>
        <dbReference type="Pfam" id="PF01926"/>
    </source>
</evidence>
<dbReference type="EMBL" id="PXYV01000052">
    <property type="protein sequence ID" value="PSR20729.1"/>
    <property type="molecule type" value="Genomic_DNA"/>
</dbReference>
<dbReference type="Gene3D" id="3.40.50.300">
    <property type="entry name" value="P-loop containing nucleotide triphosphate hydrolases"/>
    <property type="match status" value="1"/>
</dbReference>
<dbReference type="InterPro" id="IPR006073">
    <property type="entry name" value="GTP-bd"/>
</dbReference>
<dbReference type="GO" id="GO:0005525">
    <property type="term" value="F:GTP binding"/>
    <property type="evidence" value="ECO:0007669"/>
    <property type="project" value="InterPro"/>
</dbReference>
<evidence type="ECO:0000313" key="3">
    <source>
        <dbReference type="Proteomes" id="UP000241848"/>
    </source>
</evidence>
<dbReference type="SUPFAM" id="SSF52540">
    <property type="entry name" value="P-loop containing nucleoside triphosphate hydrolases"/>
    <property type="match status" value="1"/>
</dbReference>
<organism evidence="2 3">
    <name type="scientific">Sulfobacillus acidophilus</name>
    <dbReference type="NCBI Taxonomy" id="53633"/>
    <lineage>
        <taxon>Bacteria</taxon>
        <taxon>Bacillati</taxon>
        <taxon>Bacillota</taxon>
        <taxon>Clostridia</taxon>
        <taxon>Eubacteriales</taxon>
        <taxon>Clostridiales Family XVII. Incertae Sedis</taxon>
        <taxon>Sulfobacillus</taxon>
    </lineage>
</organism>
<protein>
    <submittedName>
        <fullName evidence="2">GTP-binding protein HSR1</fullName>
    </submittedName>
</protein>
<gene>
    <name evidence="2" type="ORF">C7B45_13655</name>
</gene>
<dbReference type="CDD" id="cd00882">
    <property type="entry name" value="Ras_like_GTPase"/>
    <property type="match status" value="1"/>
</dbReference>
<comment type="caution">
    <text evidence="2">The sequence shown here is derived from an EMBL/GenBank/DDBJ whole genome shotgun (WGS) entry which is preliminary data.</text>
</comment>
<proteinExistence type="predicted"/>
<dbReference type="InterPro" id="IPR027417">
    <property type="entry name" value="P-loop_NTPase"/>
</dbReference>
<dbReference type="Pfam" id="PF01926">
    <property type="entry name" value="MMR_HSR1"/>
    <property type="match status" value="1"/>
</dbReference>
<accession>A0A2T2WES3</accession>
<name>A0A2T2WES3_9FIRM</name>
<dbReference type="AlphaFoldDB" id="A0A2T2WES3"/>
<evidence type="ECO:0000313" key="2">
    <source>
        <dbReference type="EMBL" id="PSR20729.1"/>
    </source>
</evidence>
<feature type="domain" description="G" evidence="1">
    <location>
        <begin position="2"/>
        <end position="130"/>
    </location>
</feature>